<dbReference type="InterPro" id="IPR018289">
    <property type="entry name" value="MULE_transposase_dom"/>
</dbReference>
<dbReference type="PANTHER" id="PTHR31973:SF184">
    <property type="entry name" value="OS02G0685500 PROTEIN"/>
    <property type="match status" value="1"/>
</dbReference>
<keyword evidence="3" id="KW-1185">Reference proteome</keyword>
<dbReference type="EMBL" id="JAAIUW010000006">
    <property type="protein sequence ID" value="KAF7826598.1"/>
    <property type="molecule type" value="Genomic_DNA"/>
</dbReference>
<accession>A0A834TQL6</accession>
<evidence type="ECO:0000313" key="2">
    <source>
        <dbReference type="EMBL" id="KAF7826598.1"/>
    </source>
</evidence>
<dbReference type="AlphaFoldDB" id="A0A834TQL6"/>
<dbReference type="PANTHER" id="PTHR31973">
    <property type="entry name" value="POLYPROTEIN, PUTATIVE-RELATED"/>
    <property type="match status" value="1"/>
</dbReference>
<comment type="caution">
    <text evidence="2">The sequence shown here is derived from an EMBL/GenBank/DDBJ whole genome shotgun (WGS) entry which is preliminary data.</text>
</comment>
<organism evidence="2 3">
    <name type="scientific">Senna tora</name>
    <dbReference type="NCBI Taxonomy" id="362788"/>
    <lineage>
        <taxon>Eukaryota</taxon>
        <taxon>Viridiplantae</taxon>
        <taxon>Streptophyta</taxon>
        <taxon>Embryophyta</taxon>
        <taxon>Tracheophyta</taxon>
        <taxon>Spermatophyta</taxon>
        <taxon>Magnoliopsida</taxon>
        <taxon>eudicotyledons</taxon>
        <taxon>Gunneridae</taxon>
        <taxon>Pentapetalae</taxon>
        <taxon>rosids</taxon>
        <taxon>fabids</taxon>
        <taxon>Fabales</taxon>
        <taxon>Fabaceae</taxon>
        <taxon>Caesalpinioideae</taxon>
        <taxon>Cassia clade</taxon>
        <taxon>Senna</taxon>
    </lineage>
</organism>
<name>A0A834TQL6_9FABA</name>
<dbReference type="Proteomes" id="UP000634136">
    <property type="component" value="Unassembled WGS sequence"/>
</dbReference>
<feature type="domain" description="MULE transposase" evidence="1">
    <location>
        <begin position="48"/>
        <end position="103"/>
    </location>
</feature>
<reference evidence="2" key="1">
    <citation type="submission" date="2020-09" db="EMBL/GenBank/DDBJ databases">
        <title>Genome-Enabled Discovery of Anthraquinone Biosynthesis in Senna tora.</title>
        <authorList>
            <person name="Kang S.-H."/>
            <person name="Pandey R.P."/>
            <person name="Lee C.-M."/>
            <person name="Sim J.-S."/>
            <person name="Jeong J.-T."/>
            <person name="Choi B.-S."/>
            <person name="Jung M."/>
            <person name="Ginzburg D."/>
            <person name="Zhao K."/>
            <person name="Won S.Y."/>
            <person name="Oh T.-J."/>
            <person name="Yu Y."/>
            <person name="Kim N.-H."/>
            <person name="Lee O.R."/>
            <person name="Lee T.-H."/>
            <person name="Bashyal P."/>
            <person name="Kim T.-S."/>
            <person name="Lee W.-H."/>
            <person name="Kawkins C."/>
            <person name="Kim C.-K."/>
            <person name="Kim J.S."/>
            <person name="Ahn B.O."/>
            <person name="Rhee S.Y."/>
            <person name="Sohng J.K."/>
        </authorList>
    </citation>
    <scope>NUCLEOTIDE SEQUENCE</scope>
    <source>
        <tissue evidence="2">Leaf</tissue>
    </source>
</reference>
<protein>
    <recommendedName>
        <fullName evidence="1">MULE transposase domain-containing protein</fullName>
    </recommendedName>
</protein>
<evidence type="ECO:0000313" key="3">
    <source>
        <dbReference type="Proteomes" id="UP000634136"/>
    </source>
</evidence>
<dbReference type="Pfam" id="PF10551">
    <property type="entry name" value="MULE"/>
    <property type="match status" value="1"/>
</dbReference>
<sequence>MFNTTVKYKKAWRAKHKALARAFRNWDRSYAIMPRWLEAARHFNPASVVIDGTFFYEKYSRTLLFAVGQDGNKKVVPLAFAIVEKENESSWHWFLTQLRVHLAFVEQLEQGIQEHGAEEAICLDLYFVTQLASIDAQLRAGRLFSEKVTDDLERLTDLASGLRVRQYDLQSTVFEIEEPYVSLEDQQGRTCKTRTHQSWTRGYVVANAATKPYLRANMERRAGSYGQAEAALCMMDYRHRALCHILLNQGECTVTIEDVALQLGFPCSGFVVTGIDKHNYRELCMELLGIELPQQRQTRKGQRLSMSWLKSHFQHTPDHNSPKMSFKYYSDDNSIERNCEWDKDCRTFVADSQHSTVRFQSQSSVIATINSSNISPIYQSTRIFTAQDKNLWKILNRIEQEISLTYLQTKHFLFRGGGGFFSFTLPKHFCIFSGKICCNETTAPRDLSGGHGSSFDGESFCRR</sequence>
<gene>
    <name evidence="2" type="ORF">G2W53_017762</name>
</gene>
<dbReference type="OrthoDB" id="960745at2759"/>
<evidence type="ECO:0000259" key="1">
    <source>
        <dbReference type="Pfam" id="PF10551"/>
    </source>
</evidence>
<proteinExistence type="predicted"/>